<evidence type="ECO:0000313" key="5">
    <source>
        <dbReference type="Proteomes" id="UP000306393"/>
    </source>
</evidence>
<dbReference type="KEGG" id="epe:CI789_12760"/>
<keyword evidence="6" id="KW-1185">Reference proteome</keyword>
<evidence type="ECO:0000256" key="2">
    <source>
        <dbReference type="RuleBase" id="RU363072"/>
    </source>
</evidence>
<evidence type="ECO:0000313" key="3">
    <source>
        <dbReference type="EMBL" id="MBD8106532.1"/>
    </source>
</evidence>
<dbReference type="Pfam" id="PF04966">
    <property type="entry name" value="OprB"/>
    <property type="match status" value="1"/>
</dbReference>
<dbReference type="Proteomes" id="UP000661012">
    <property type="component" value="Unassembled WGS sequence"/>
</dbReference>
<dbReference type="GO" id="GO:0008643">
    <property type="term" value="P:carbohydrate transport"/>
    <property type="evidence" value="ECO:0007669"/>
    <property type="project" value="InterPro"/>
</dbReference>
<evidence type="ECO:0000256" key="1">
    <source>
        <dbReference type="ARBA" id="ARBA00008769"/>
    </source>
</evidence>
<accession>A0A354DVT1</accession>
<gene>
    <name evidence="4" type="ORF">EpCFBP13511_02840</name>
    <name evidence="3" type="ORF">IFT93_08855</name>
</gene>
<dbReference type="GeneID" id="67477675"/>
<proteinExistence type="inferred from homology"/>
<dbReference type="STRING" id="1219360.GCA_001571305_02448"/>
<reference evidence="3 6" key="2">
    <citation type="journal article" date="2020" name="FEMS Microbiol. Ecol.">
        <title>Temporal dynamics of bacterial communities during seed development and maturation.</title>
        <authorList>
            <person name="Chesneau G."/>
            <person name="Torres-Cortes G."/>
            <person name="Briand M."/>
            <person name="Darrasse A."/>
            <person name="Preveaux A."/>
            <person name="Marais C."/>
            <person name="Jacques M.A."/>
            <person name="Shade A."/>
            <person name="Barret M."/>
        </authorList>
    </citation>
    <scope>NUCLEOTIDE SEQUENCE [LARGE SCALE GENOMIC DNA]</scope>
    <source>
        <strain evidence="3 6">CFBP13732</strain>
    </source>
</reference>
<dbReference type="Proteomes" id="UP000306393">
    <property type="component" value="Unassembled WGS sequence"/>
</dbReference>
<sequence length="117" mass="12893">MERISHLKKCLYAAGITALLISSHAQARKGPLLPHYHAAPADSPATDANAYNIPEEYSNNKPQPLMRGDGFNYNLYYNYRLTPHLILRPNLQQTTKPGSVSDDAHLFVGGLSAGINF</sequence>
<dbReference type="GO" id="GO:0015288">
    <property type="term" value="F:porin activity"/>
    <property type="evidence" value="ECO:0007669"/>
    <property type="project" value="InterPro"/>
</dbReference>
<organism evidence="4 5">
    <name type="scientific">Erwinia persicina</name>
    <dbReference type="NCBI Taxonomy" id="55211"/>
    <lineage>
        <taxon>Bacteria</taxon>
        <taxon>Pseudomonadati</taxon>
        <taxon>Pseudomonadota</taxon>
        <taxon>Gammaproteobacteria</taxon>
        <taxon>Enterobacterales</taxon>
        <taxon>Erwiniaceae</taxon>
        <taxon>Erwinia</taxon>
    </lineage>
</organism>
<dbReference type="OrthoDB" id="6555832at2"/>
<dbReference type="AlphaFoldDB" id="A0A354DVT1"/>
<name>A0A354DVT1_9GAMM</name>
<protein>
    <submittedName>
        <fullName evidence="3">Carbohydrate porin</fullName>
    </submittedName>
</protein>
<dbReference type="InterPro" id="IPR038673">
    <property type="entry name" value="OprB_sf"/>
</dbReference>
<dbReference type="InterPro" id="IPR007049">
    <property type="entry name" value="Carb-sel_porin_OprB"/>
</dbReference>
<evidence type="ECO:0000313" key="4">
    <source>
        <dbReference type="EMBL" id="TKJ94508.1"/>
    </source>
</evidence>
<comment type="caution">
    <text evidence="4">The sequence shown here is derived from an EMBL/GenBank/DDBJ whole genome shotgun (WGS) entry which is preliminary data.</text>
</comment>
<evidence type="ECO:0000313" key="6">
    <source>
        <dbReference type="Proteomes" id="UP000661012"/>
    </source>
</evidence>
<dbReference type="GO" id="GO:0016020">
    <property type="term" value="C:membrane"/>
    <property type="evidence" value="ECO:0007669"/>
    <property type="project" value="InterPro"/>
</dbReference>
<dbReference type="Gene3D" id="2.40.160.180">
    <property type="entry name" value="Carbohydrate-selective porin OprB"/>
    <property type="match status" value="1"/>
</dbReference>
<reference evidence="4 5" key="1">
    <citation type="journal article" date="2019" name="Sci. Rep.">
        <title>Differences in resource use lead to coexistence of seed-transmitted microbial populations.</title>
        <authorList>
            <person name="Torres-Cortes G."/>
            <person name="Garcia B.J."/>
            <person name="Compant S."/>
            <person name="Rezki S."/>
            <person name="Jones P."/>
            <person name="Preveaux A."/>
            <person name="Briand M."/>
            <person name="Roulet A."/>
            <person name="Bouchez O."/>
            <person name="Jacobson D."/>
            <person name="Barret M."/>
        </authorList>
    </citation>
    <scope>NUCLEOTIDE SEQUENCE [LARGE SCALE GENOMIC DNA]</scope>
    <source>
        <strain evidence="4 5">CFBP13511</strain>
    </source>
</reference>
<comment type="similarity">
    <text evidence="1 2">Belongs to the OprB family.</text>
</comment>
<dbReference type="EMBL" id="QGAC01000002">
    <property type="protein sequence ID" value="TKJ94508.1"/>
    <property type="molecule type" value="Genomic_DNA"/>
</dbReference>
<dbReference type="EMBL" id="JACYNN010000004">
    <property type="protein sequence ID" value="MBD8106532.1"/>
    <property type="molecule type" value="Genomic_DNA"/>
</dbReference>
<dbReference type="RefSeq" id="WP_062745267.1">
    <property type="nucleotide sequence ID" value="NZ_CP022725.1"/>
</dbReference>